<evidence type="ECO:0000313" key="3">
    <source>
        <dbReference type="Proteomes" id="UP000011885"/>
    </source>
</evidence>
<organism evidence="2 3">
    <name type="scientific">Rhodopirellula sallentina SM41</name>
    <dbReference type="NCBI Taxonomy" id="1263870"/>
    <lineage>
        <taxon>Bacteria</taxon>
        <taxon>Pseudomonadati</taxon>
        <taxon>Planctomycetota</taxon>
        <taxon>Planctomycetia</taxon>
        <taxon>Pirellulales</taxon>
        <taxon>Pirellulaceae</taxon>
        <taxon>Rhodopirellula</taxon>
    </lineage>
</organism>
<feature type="region of interest" description="Disordered" evidence="1">
    <location>
        <begin position="1"/>
        <end position="32"/>
    </location>
</feature>
<evidence type="ECO:0000256" key="1">
    <source>
        <dbReference type="SAM" id="MobiDB-lite"/>
    </source>
</evidence>
<sequence length="456" mass="50556">MLHLLTQHDESRIASPQGQTKNLPMSGAPMAGKGDVSHNVPVCLDASKPIATQKARRSNIWTRHLLMFAVCTLATLSNNTVSRAEPSQTPDEWTSPVDQFLPTPTSLFDSPISTISHSDASVELHPSIPADDTGTTAVSTKATTPLSSTPLAMPAMPQSLSTDLRSDRFWLVNTRHLTCNTCRMNLNQPNFHIYRLDRCGRRLPSGLDDYLGSMDTTRPRIIYIHGNRRDAPTAIKQGLFVYRQLVRHRSSDQPIDWVIWSWPSEADSLFLSDVREKAQRTNAQGLYLAWLLREHVVRSQPSGLIGFSFGGRVVSGGLHALAGGTLGRRTIGEPPITGANIDVGLLAPAVDSTWLSSNGYHRFATQNMNRMVMLYNHRDIALKYFKFVAGNSKAKALGHVGPRYLAPRYDGTPLPVRARDCAQTVGNHHSEKRYYERTCYAGREMASLIDSVMRVD</sequence>
<gene>
    <name evidence="2" type="ORF">RSSM_02017</name>
</gene>
<name>M5U5I5_9BACT</name>
<feature type="compositionally biased region" description="Polar residues" evidence="1">
    <location>
        <begin position="14"/>
        <end position="23"/>
    </location>
</feature>
<feature type="compositionally biased region" description="Basic and acidic residues" evidence="1">
    <location>
        <begin position="1"/>
        <end position="12"/>
    </location>
</feature>
<proteinExistence type="predicted"/>
<evidence type="ECO:0000313" key="2">
    <source>
        <dbReference type="EMBL" id="EMI56544.1"/>
    </source>
</evidence>
<dbReference type="InterPro" id="IPR029058">
    <property type="entry name" value="AB_hydrolase_fold"/>
</dbReference>
<reference evidence="2 3" key="1">
    <citation type="journal article" date="2013" name="Mar. Genomics">
        <title>Expression of sulfatases in Rhodopirellula baltica and the diversity of sulfatases in the genus Rhodopirellula.</title>
        <authorList>
            <person name="Wegner C.E."/>
            <person name="Richter-Heitmann T."/>
            <person name="Klindworth A."/>
            <person name="Klockow C."/>
            <person name="Richter M."/>
            <person name="Achstetter T."/>
            <person name="Glockner F.O."/>
            <person name="Harder J."/>
        </authorList>
    </citation>
    <scope>NUCLEOTIDE SEQUENCE [LARGE SCALE GENOMIC DNA]</scope>
    <source>
        <strain evidence="2 3">SM41</strain>
    </source>
</reference>
<feature type="region of interest" description="Disordered" evidence="1">
    <location>
        <begin position="128"/>
        <end position="154"/>
    </location>
</feature>
<keyword evidence="3" id="KW-1185">Reference proteome</keyword>
<dbReference type="PATRIC" id="fig|1263870.3.peg.2151"/>
<feature type="compositionally biased region" description="Low complexity" evidence="1">
    <location>
        <begin position="133"/>
        <end position="144"/>
    </location>
</feature>
<accession>M5U5I5</accession>
<dbReference type="AlphaFoldDB" id="M5U5I5"/>
<dbReference type="EMBL" id="ANOH01000141">
    <property type="protein sequence ID" value="EMI56544.1"/>
    <property type="molecule type" value="Genomic_DNA"/>
</dbReference>
<dbReference type="Proteomes" id="UP000011885">
    <property type="component" value="Unassembled WGS sequence"/>
</dbReference>
<dbReference type="SUPFAM" id="SSF53474">
    <property type="entry name" value="alpha/beta-Hydrolases"/>
    <property type="match status" value="1"/>
</dbReference>
<protein>
    <submittedName>
        <fullName evidence="2">Uncharacterized protein</fullName>
    </submittedName>
</protein>
<comment type="caution">
    <text evidence="2">The sequence shown here is derived from an EMBL/GenBank/DDBJ whole genome shotgun (WGS) entry which is preliminary data.</text>
</comment>